<keyword evidence="3" id="KW-0804">Transcription</keyword>
<dbReference type="Pfam" id="PF00440">
    <property type="entry name" value="TetR_N"/>
    <property type="match status" value="1"/>
</dbReference>
<dbReference type="SUPFAM" id="SSF46689">
    <property type="entry name" value="Homeodomain-like"/>
    <property type="match status" value="1"/>
</dbReference>
<evidence type="ECO:0000256" key="2">
    <source>
        <dbReference type="ARBA" id="ARBA00023125"/>
    </source>
</evidence>
<dbReference type="PROSITE" id="PS50977">
    <property type="entry name" value="HTH_TETR_2"/>
    <property type="match status" value="1"/>
</dbReference>
<dbReference type="InterPro" id="IPR036271">
    <property type="entry name" value="Tet_transcr_reg_TetR-rel_C_sf"/>
</dbReference>
<evidence type="ECO:0000256" key="1">
    <source>
        <dbReference type="ARBA" id="ARBA00023015"/>
    </source>
</evidence>
<dbReference type="GO" id="GO:0003677">
    <property type="term" value="F:DNA binding"/>
    <property type="evidence" value="ECO:0007669"/>
    <property type="project" value="UniProtKB-UniRule"/>
</dbReference>
<gene>
    <name evidence="6" type="ORF">HMPREF3213_00010</name>
</gene>
<accession>A0A133L4G4</accession>
<dbReference type="InterPro" id="IPR001647">
    <property type="entry name" value="HTH_TetR"/>
</dbReference>
<dbReference type="PATRIC" id="fig|1398.22.peg.9"/>
<dbReference type="EMBL" id="LRPN01000001">
    <property type="protein sequence ID" value="KWZ86485.1"/>
    <property type="molecule type" value="Genomic_DNA"/>
</dbReference>
<keyword evidence="1" id="KW-0805">Transcription regulation</keyword>
<evidence type="ECO:0000259" key="5">
    <source>
        <dbReference type="PROSITE" id="PS50977"/>
    </source>
</evidence>
<dbReference type="PANTHER" id="PTHR47506">
    <property type="entry name" value="TRANSCRIPTIONAL REGULATORY PROTEIN"/>
    <property type="match status" value="1"/>
</dbReference>
<keyword evidence="2 4" id="KW-0238">DNA-binding</keyword>
<reference evidence="7" key="1">
    <citation type="submission" date="2016-01" db="EMBL/GenBank/DDBJ databases">
        <authorList>
            <person name="Mitreva M."/>
            <person name="Pepin K.H."/>
            <person name="Mihindukulasuriya K.A."/>
            <person name="Fulton R."/>
            <person name="Fronick C."/>
            <person name="O'Laughlin M."/>
            <person name="Miner T."/>
            <person name="Herter B."/>
            <person name="Rosa B.A."/>
            <person name="Cordes M."/>
            <person name="Tomlinson C."/>
            <person name="Wollam A."/>
            <person name="Palsikar V.B."/>
            <person name="Mardis E.R."/>
            <person name="Wilson R.K."/>
        </authorList>
    </citation>
    <scope>NUCLEOTIDE SEQUENCE [LARGE SCALE GENOMIC DNA]</scope>
    <source>
        <strain evidence="7">GED7749B</strain>
    </source>
</reference>
<feature type="domain" description="HTH tetR-type" evidence="5">
    <location>
        <begin position="19"/>
        <end position="79"/>
    </location>
</feature>
<protein>
    <submittedName>
        <fullName evidence="6">Transcriptional regulator, TetR family</fullName>
    </submittedName>
</protein>
<dbReference type="PANTHER" id="PTHR47506:SF3">
    <property type="entry name" value="HTH-TYPE TRANSCRIPTIONAL REGULATOR LMRA"/>
    <property type="match status" value="1"/>
</dbReference>
<organism evidence="6 7">
    <name type="scientific">Heyndrickxia coagulans</name>
    <name type="common">Weizmannia coagulans</name>
    <dbReference type="NCBI Taxonomy" id="1398"/>
    <lineage>
        <taxon>Bacteria</taxon>
        <taxon>Bacillati</taxon>
        <taxon>Bacillota</taxon>
        <taxon>Bacilli</taxon>
        <taxon>Bacillales</taxon>
        <taxon>Bacillaceae</taxon>
        <taxon>Heyndrickxia</taxon>
    </lineage>
</organism>
<dbReference type="Gene3D" id="1.10.357.10">
    <property type="entry name" value="Tetracycline Repressor, domain 2"/>
    <property type="match status" value="1"/>
</dbReference>
<dbReference type="AlphaFoldDB" id="A0A133L4G4"/>
<comment type="caution">
    <text evidence="6">The sequence shown here is derived from an EMBL/GenBank/DDBJ whole genome shotgun (WGS) entry which is preliminary data.</text>
</comment>
<evidence type="ECO:0000313" key="7">
    <source>
        <dbReference type="Proteomes" id="UP000070376"/>
    </source>
</evidence>
<feature type="DNA-binding region" description="H-T-H motif" evidence="4">
    <location>
        <begin position="42"/>
        <end position="61"/>
    </location>
</feature>
<evidence type="ECO:0000256" key="3">
    <source>
        <dbReference type="ARBA" id="ARBA00023163"/>
    </source>
</evidence>
<evidence type="ECO:0000256" key="4">
    <source>
        <dbReference type="PROSITE-ProRule" id="PRU00335"/>
    </source>
</evidence>
<sequence>MIYFSLDRSVQKRREKMAKSKREAIIQAAKKLFQVQGYHATGINQIIEESGAPKGSLYYHFPNGKEEIAIAAIDSVKVEVRQELEQLLAGCDDPIEAMQAQLLHVAEKVFGDQPDFRIGLLASESANLNENIREACKNAYEEWIATDTDYLMKKGYTKESARQTAVLFHILIEGAMTMSITYKDASYFQLVAEQIPKIIKNI</sequence>
<proteinExistence type="predicted"/>
<dbReference type="SUPFAM" id="SSF48498">
    <property type="entry name" value="Tetracyclin repressor-like, C-terminal domain"/>
    <property type="match status" value="1"/>
</dbReference>
<dbReference type="InterPro" id="IPR009057">
    <property type="entry name" value="Homeodomain-like_sf"/>
</dbReference>
<dbReference type="PRINTS" id="PR00455">
    <property type="entry name" value="HTHTETR"/>
</dbReference>
<dbReference type="Pfam" id="PF21993">
    <property type="entry name" value="TetR_C_13_2"/>
    <property type="match status" value="1"/>
</dbReference>
<name>A0A133L4G4_HEYCO</name>
<evidence type="ECO:0000313" key="6">
    <source>
        <dbReference type="EMBL" id="KWZ86485.1"/>
    </source>
</evidence>
<dbReference type="Proteomes" id="UP000070376">
    <property type="component" value="Unassembled WGS sequence"/>
</dbReference>
<dbReference type="InterPro" id="IPR054156">
    <property type="entry name" value="YxaF_TetR_C"/>
</dbReference>